<evidence type="ECO:0000313" key="5">
    <source>
        <dbReference type="EMBL" id="WAA10195.1"/>
    </source>
</evidence>
<dbReference type="InterPro" id="IPR036390">
    <property type="entry name" value="WH_DNA-bd_sf"/>
</dbReference>
<gene>
    <name evidence="5" type="ORF">OE104_02305</name>
</gene>
<reference evidence="5" key="1">
    <citation type="submission" date="2022-09" db="EMBL/GenBank/DDBJ databases">
        <title>Complete Genomes of Fervidibacillus albus and Fervidibacillus halotolerans isolated from tidal flat sediments.</title>
        <authorList>
            <person name="Kwon K.K."/>
            <person name="Yang S.-H."/>
            <person name="Park M.J."/>
            <person name="Oh H.-M."/>
        </authorList>
    </citation>
    <scope>NUCLEOTIDE SEQUENCE</scope>
    <source>
        <strain evidence="5">MEBiC13591</strain>
    </source>
</reference>
<dbReference type="Pfam" id="PF01047">
    <property type="entry name" value="MarR"/>
    <property type="match status" value="1"/>
</dbReference>
<feature type="domain" description="HTH marR-type" evidence="4">
    <location>
        <begin position="1"/>
        <end position="133"/>
    </location>
</feature>
<dbReference type="EMBL" id="CP106878">
    <property type="protein sequence ID" value="WAA10195.1"/>
    <property type="molecule type" value="Genomic_DNA"/>
</dbReference>
<dbReference type="AlphaFoldDB" id="A0A9E8LV03"/>
<dbReference type="Gene3D" id="1.10.10.10">
    <property type="entry name" value="Winged helix-like DNA-binding domain superfamily/Winged helix DNA-binding domain"/>
    <property type="match status" value="1"/>
</dbReference>
<dbReference type="KEGG" id="faf:OE104_02305"/>
<accession>A0A9E8LV03</accession>
<organism evidence="5 6">
    <name type="scientific">Fervidibacillus albus</name>
    <dbReference type="NCBI Taxonomy" id="2980026"/>
    <lineage>
        <taxon>Bacteria</taxon>
        <taxon>Bacillati</taxon>
        <taxon>Bacillota</taxon>
        <taxon>Bacilli</taxon>
        <taxon>Bacillales</taxon>
        <taxon>Bacillaceae</taxon>
        <taxon>Fervidibacillus</taxon>
    </lineage>
</organism>
<dbReference type="InterPro" id="IPR036388">
    <property type="entry name" value="WH-like_DNA-bd_sf"/>
</dbReference>
<dbReference type="GO" id="GO:0003677">
    <property type="term" value="F:DNA binding"/>
    <property type="evidence" value="ECO:0007669"/>
    <property type="project" value="UniProtKB-KW"/>
</dbReference>
<dbReference type="Proteomes" id="UP001164718">
    <property type="component" value="Chromosome"/>
</dbReference>
<name>A0A9E8LV03_9BACI</name>
<dbReference type="InterPro" id="IPR000835">
    <property type="entry name" value="HTH_MarR-typ"/>
</dbReference>
<dbReference type="SMART" id="SM00347">
    <property type="entry name" value="HTH_MARR"/>
    <property type="match status" value="1"/>
</dbReference>
<evidence type="ECO:0000259" key="4">
    <source>
        <dbReference type="PROSITE" id="PS50995"/>
    </source>
</evidence>
<keyword evidence="2" id="KW-0238">DNA-binding</keyword>
<keyword evidence="6" id="KW-1185">Reference proteome</keyword>
<dbReference type="PROSITE" id="PS50995">
    <property type="entry name" value="HTH_MARR_2"/>
    <property type="match status" value="1"/>
</dbReference>
<dbReference type="PRINTS" id="PR00598">
    <property type="entry name" value="HTHMARR"/>
</dbReference>
<dbReference type="GO" id="GO:0003700">
    <property type="term" value="F:DNA-binding transcription factor activity"/>
    <property type="evidence" value="ECO:0007669"/>
    <property type="project" value="InterPro"/>
</dbReference>
<dbReference type="PANTHER" id="PTHR42756">
    <property type="entry name" value="TRANSCRIPTIONAL REGULATOR, MARR"/>
    <property type="match status" value="1"/>
</dbReference>
<dbReference type="PANTHER" id="PTHR42756:SF1">
    <property type="entry name" value="TRANSCRIPTIONAL REPRESSOR OF EMRAB OPERON"/>
    <property type="match status" value="1"/>
</dbReference>
<evidence type="ECO:0000256" key="3">
    <source>
        <dbReference type="ARBA" id="ARBA00023163"/>
    </source>
</evidence>
<protein>
    <submittedName>
        <fullName evidence="5">MarR family transcriptional regulator</fullName>
    </submittedName>
</protein>
<evidence type="ECO:0000256" key="1">
    <source>
        <dbReference type="ARBA" id="ARBA00023015"/>
    </source>
</evidence>
<evidence type="ECO:0000313" key="6">
    <source>
        <dbReference type="Proteomes" id="UP001164718"/>
    </source>
</evidence>
<dbReference type="SUPFAM" id="SSF46785">
    <property type="entry name" value="Winged helix' DNA-binding domain"/>
    <property type="match status" value="1"/>
</dbReference>
<keyword evidence="1" id="KW-0805">Transcription regulation</keyword>
<sequence>MDTNIDRIHKAMHRIRKYMDMELQSSTITNHQFFLLSTIFREGGCKLSYLAEKLQVTPSAITVMIDRLEKSQYIVRTPDPQDRRATIVKLTADGEKMLKQSLRERNEIMGRKIAVLNEDEIRLLADLVEKIADTKTDEQT</sequence>
<keyword evidence="3" id="KW-0804">Transcription</keyword>
<evidence type="ECO:0000256" key="2">
    <source>
        <dbReference type="ARBA" id="ARBA00023125"/>
    </source>
</evidence>
<proteinExistence type="predicted"/>
<dbReference type="RefSeq" id="WP_275417980.1">
    <property type="nucleotide sequence ID" value="NZ_CP106878.1"/>
</dbReference>